<evidence type="ECO:0000313" key="3">
    <source>
        <dbReference type="Proteomes" id="UP000198519"/>
    </source>
</evidence>
<feature type="domain" description="BioF2-like acetyltransferase" evidence="1">
    <location>
        <begin position="151"/>
        <end position="297"/>
    </location>
</feature>
<dbReference type="Pfam" id="PF13480">
    <property type="entry name" value="Acetyltransf_6"/>
    <property type="match status" value="1"/>
</dbReference>
<name>A0A1I4RMG6_9GAMM</name>
<dbReference type="RefSeq" id="WP_092023691.1">
    <property type="nucleotide sequence ID" value="NZ_FOUE01000004.1"/>
</dbReference>
<reference evidence="3" key="1">
    <citation type="submission" date="2016-10" db="EMBL/GenBank/DDBJ databases">
        <authorList>
            <person name="Varghese N."/>
            <person name="Submissions S."/>
        </authorList>
    </citation>
    <scope>NUCLEOTIDE SEQUENCE [LARGE SCALE GENOMIC DNA]</scope>
    <source>
        <strain evidence="3">CGMCC 1.7061</strain>
    </source>
</reference>
<protein>
    <submittedName>
        <fullName evidence="2">Acetyltransferase (GNAT) domain-containing protein</fullName>
    </submittedName>
</protein>
<evidence type="ECO:0000313" key="2">
    <source>
        <dbReference type="EMBL" id="SFM53438.1"/>
    </source>
</evidence>
<organism evidence="2 3">
    <name type="scientific">Marinobacter zhejiangensis</name>
    <dbReference type="NCBI Taxonomy" id="488535"/>
    <lineage>
        <taxon>Bacteria</taxon>
        <taxon>Pseudomonadati</taxon>
        <taxon>Pseudomonadota</taxon>
        <taxon>Gammaproteobacteria</taxon>
        <taxon>Pseudomonadales</taxon>
        <taxon>Marinobacteraceae</taxon>
        <taxon>Marinobacter</taxon>
    </lineage>
</organism>
<accession>A0A1I4RMG6</accession>
<keyword evidence="2" id="KW-0808">Transferase</keyword>
<sequence>MSVFQSRAWQSAWWEAWGQTKGFRLVRPWDGEVSGLYESRYRYKGVLPIRSLQFVGTSHRELRTPRTEYNSFFRDGGAGESLASRISELLETHSWTEAVFSDLLKGSEELEALVSLAARHNWGVRINSVDDGYSINTSDGFQSYLDGLGSNTRLRLFNRRKLLESEGDVEHTNLWQSDPELFFEHLNQFHLKRWGKPCFGGTSLAFHLKFLDRVEGEGGIPYLSALSVDGNVVSVLYNVWYRGTVYNIQAGFMQDFHRKLALGSLHLGYAIEDAFNCRETKAFDLLAGCGKNEDYKKRFSTDCYQFLSVMLVKSAPFRALYWMKG</sequence>
<dbReference type="OrthoDB" id="9808976at2"/>
<dbReference type="STRING" id="488535.SAMN04487963_2846"/>
<dbReference type="InterPro" id="IPR016181">
    <property type="entry name" value="Acyl_CoA_acyltransferase"/>
</dbReference>
<gene>
    <name evidence="2" type="ORF">SAMN04487963_2846</name>
</gene>
<dbReference type="GO" id="GO:0016740">
    <property type="term" value="F:transferase activity"/>
    <property type="evidence" value="ECO:0007669"/>
    <property type="project" value="UniProtKB-KW"/>
</dbReference>
<dbReference type="SUPFAM" id="SSF55729">
    <property type="entry name" value="Acyl-CoA N-acyltransferases (Nat)"/>
    <property type="match status" value="1"/>
</dbReference>
<dbReference type="Proteomes" id="UP000198519">
    <property type="component" value="Unassembled WGS sequence"/>
</dbReference>
<dbReference type="AlphaFoldDB" id="A0A1I4RMG6"/>
<dbReference type="EMBL" id="FOUE01000004">
    <property type="protein sequence ID" value="SFM53438.1"/>
    <property type="molecule type" value="Genomic_DNA"/>
</dbReference>
<evidence type="ECO:0000259" key="1">
    <source>
        <dbReference type="Pfam" id="PF13480"/>
    </source>
</evidence>
<dbReference type="InterPro" id="IPR038740">
    <property type="entry name" value="BioF2-like_GNAT_dom"/>
</dbReference>
<keyword evidence="3" id="KW-1185">Reference proteome</keyword>
<proteinExistence type="predicted"/>